<protein>
    <submittedName>
        <fullName evidence="1">Uncharacterized protein</fullName>
    </submittedName>
</protein>
<dbReference type="KEGG" id="yel:LC20_01144"/>
<accession>A0A7U4GDD9</accession>
<dbReference type="Proteomes" id="UP000230961">
    <property type="component" value="Chromosome"/>
</dbReference>
<proteinExistence type="predicted"/>
<reference evidence="1 2" key="1">
    <citation type="submission" date="2017-11" db="EMBL/GenBank/DDBJ databases">
        <title>The complete genome sequence and comparative genome analysis of Yersinia enterocolitica strain LC20.</title>
        <authorList>
            <person name="Shi G."/>
            <person name="Su M."/>
            <person name="Liang J."/>
            <person name="Gu W."/>
            <person name="Xiao Y."/>
            <person name="Zhang Z."/>
            <person name="Qiu H."/>
            <person name="Duan R."/>
            <person name="Zhang Z."/>
            <person name="Li Y."/>
            <person name="Zhang X."/>
            <person name="Ling Y."/>
            <person name="Song L."/>
            <person name="Chen M."/>
            <person name="Zhao Y."/>
            <person name="Wu J."/>
            <person name="Jing H."/>
            <person name="Xiao J."/>
            <person name="Wang X."/>
        </authorList>
    </citation>
    <scope>NUCLEOTIDE SEQUENCE [LARGE SCALE GENOMIC DNA]</scope>
    <source>
        <strain evidence="1 2">LC20</strain>
    </source>
</reference>
<evidence type="ECO:0000313" key="1">
    <source>
        <dbReference type="EMBL" id="AHM72398.1"/>
    </source>
</evidence>
<organism evidence="1 2">
    <name type="scientific">Yersinia enterocolitica LC20</name>
    <dbReference type="NCBI Taxonomy" id="1443113"/>
    <lineage>
        <taxon>Bacteria</taxon>
        <taxon>Pseudomonadati</taxon>
        <taxon>Pseudomonadota</taxon>
        <taxon>Gammaproteobacteria</taxon>
        <taxon>Enterobacterales</taxon>
        <taxon>Yersiniaceae</taxon>
        <taxon>Yersinia</taxon>
    </lineage>
</organism>
<dbReference type="EMBL" id="CP007448">
    <property type="protein sequence ID" value="AHM72398.1"/>
    <property type="molecule type" value="Genomic_DNA"/>
</dbReference>
<dbReference type="AlphaFoldDB" id="A0A7U4GDD9"/>
<gene>
    <name evidence="1" type="ORF">LC20_01144</name>
</gene>
<sequence length="181" mass="19731">MSHFLKGLSADKFNQKYPVGSCFHYFSIKGIPDSVEVVTRLGHGDVVVSVNGRAGGLHIEHMKPVAVNKNIEGLISEPVAWTDADELADMASNTYGNIFNAKYIDIHNGRWFPLYSKEYVDSLVAQLEAENEKLLVPVKLPTDEIGEAASFMSATEVIPVSIVIELIKAAGYPVEGGSNDH</sequence>
<name>A0A7U4GDD9_YEREN</name>
<evidence type="ECO:0000313" key="2">
    <source>
        <dbReference type="Proteomes" id="UP000230961"/>
    </source>
</evidence>